<sequence length="231" mass="26573">MNSNDSCTLECTETLRPQRMESSNLERAYPVLSLPPEIVSEIFANFLPVYPECLPNSGLLSPMLLCRICRLWREIALSTVVLWRAISKERLLAELELLRTWLARSRYYPLSLNLDFKRFNSPSTLVPQFLQTAVHHCRRWEHVEICMPSEHLHLIQGDTPLLQSLTFGPSMLPSVGDHGRLDLFEQAQQLKSVTLTHHFLYSLYRLPCAQLTHLDGYFCMSANVLNFSVTP</sequence>
<evidence type="ECO:0000313" key="1">
    <source>
        <dbReference type="EMBL" id="KAF7334569.1"/>
    </source>
</evidence>
<proteinExistence type="predicted"/>
<evidence type="ECO:0000313" key="2">
    <source>
        <dbReference type="Proteomes" id="UP000620124"/>
    </source>
</evidence>
<dbReference type="EMBL" id="JACAZI010000026">
    <property type="protein sequence ID" value="KAF7334569.1"/>
    <property type="molecule type" value="Genomic_DNA"/>
</dbReference>
<dbReference type="OrthoDB" id="3064286at2759"/>
<comment type="caution">
    <text evidence="1">The sequence shown here is derived from an EMBL/GenBank/DDBJ whole genome shotgun (WGS) entry which is preliminary data.</text>
</comment>
<dbReference type="Proteomes" id="UP000620124">
    <property type="component" value="Unassembled WGS sequence"/>
</dbReference>
<organism evidence="1 2">
    <name type="scientific">Mycena venus</name>
    <dbReference type="NCBI Taxonomy" id="2733690"/>
    <lineage>
        <taxon>Eukaryota</taxon>
        <taxon>Fungi</taxon>
        <taxon>Dikarya</taxon>
        <taxon>Basidiomycota</taxon>
        <taxon>Agaricomycotina</taxon>
        <taxon>Agaricomycetes</taxon>
        <taxon>Agaricomycetidae</taxon>
        <taxon>Agaricales</taxon>
        <taxon>Marasmiineae</taxon>
        <taxon>Mycenaceae</taxon>
        <taxon>Mycena</taxon>
    </lineage>
</organism>
<keyword evidence="2" id="KW-1185">Reference proteome</keyword>
<gene>
    <name evidence="1" type="ORF">MVEN_02286800</name>
</gene>
<dbReference type="AlphaFoldDB" id="A0A8H7CEF4"/>
<name>A0A8H7CEF4_9AGAR</name>
<protein>
    <submittedName>
        <fullName evidence="1">F-box domain-containing protein</fullName>
    </submittedName>
</protein>
<accession>A0A8H7CEF4</accession>
<reference evidence="1" key="1">
    <citation type="submission" date="2020-05" db="EMBL/GenBank/DDBJ databases">
        <title>Mycena genomes resolve the evolution of fungal bioluminescence.</title>
        <authorList>
            <person name="Tsai I.J."/>
        </authorList>
    </citation>
    <scope>NUCLEOTIDE SEQUENCE</scope>
    <source>
        <strain evidence="1">CCC161011</strain>
    </source>
</reference>